<dbReference type="AlphaFoldDB" id="A0AAD3RRN0"/>
<keyword evidence="2" id="KW-1185">Reference proteome</keyword>
<name>A0AAD3RRN0_CRYJA</name>
<proteinExistence type="predicted"/>
<reference evidence="1" key="1">
    <citation type="submission" date="2022-12" db="EMBL/GenBank/DDBJ databases">
        <title>Chromosome-Level Genome Assembly of Japanese Cedar (Cryptomeriajaponica D. Don).</title>
        <authorList>
            <person name="Fujino T."/>
            <person name="Yamaguchi K."/>
            <person name="Yokoyama T."/>
            <person name="Hamanaka T."/>
            <person name="Harazono Y."/>
            <person name="Kamada H."/>
            <person name="Kobayashi W."/>
            <person name="Ujino-Ihara T."/>
            <person name="Uchiyama K."/>
            <person name="Matsumoto A."/>
            <person name="Izuno A."/>
            <person name="Tsumura Y."/>
            <person name="Toyoda A."/>
            <person name="Shigenobu S."/>
            <person name="Moriguchi Y."/>
            <person name="Ueno S."/>
            <person name="Kasahara M."/>
        </authorList>
    </citation>
    <scope>NUCLEOTIDE SEQUENCE</scope>
</reference>
<evidence type="ECO:0000313" key="2">
    <source>
        <dbReference type="Proteomes" id="UP001234787"/>
    </source>
</evidence>
<evidence type="ECO:0000313" key="1">
    <source>
        <dbReference type="EMBL" id="GLJ59381.1"/>
    </source>
</evidence>
<dbReference type="EMBL" id="BSEH01000892">
    <property type="protein sequence ID" value="GLJ59381.1"/>
    <property type="molecule type" value="Genomic_DNA"/>
</dbReference>
<accession>A0AAD3RRN0</accession>
<comment type="caution">
    <text evidence="1">The sequence shown here is derived from an EMBL/GenBank/DDBJ whole genome shotgun (WGS) entry which is preliminary data.</text>
</comment>
<sequence length="144" mass="15555">MLNGQVTNRSSDGISNDLEFIDSGAPMVVNTNTRAGYELVELYPPQSINEPAASKGVLHECLFESRCPDGVGGVCIGRGAPLDLRESTRPILTTFHPSSQDSPERGALSLYVFLFSRPDVNPVLASFRSPLTASSSSVRLMRQL</sequence>
<protein>
    <submittedName>
        <fullName evidence="1">Uncharacterized protein</fullName>
    </submittedName>
</protein>
<dbReference type="Proteomes" id="UP001234787">
    <property type="component" value="Unassembled WGS sequence"/>
</dbReference>
<organism evidence="1 2">
    <name type="scientific">Cryptomeria japonica</name>
    <name type="common">Japanese cedar</name>
    <name type="synonym">Cupressus japonica</name>
    <dbReference type="NCBI Taxonomy" id="3369"/>
    <lineage>
        <taxon>Eukaryota</taxon>
        <taxon>Viridiplantae</taxon>
        <taxon>Streptophyta</taxon>
        <taxon>Embryophyta</taxon>
        <taxon>Tracheophyta</taxon>
        <taxon>Spermatophyta</taxon>
        <taxon>Pinopsida</taxon>
        <taxon>Pinidae</taxon>
        <taxon>Conifers II</taxon>
        <taxon>Cupressales</taxon>
        <taxon>Cupressaceae</taxon>
        <taxon>Cryptomeria</taxon>
    </lineage>
</organism>
<gene>
    <name evidence="1" type="ORF">SUGI_1506730</name>
</gene>